<feature type="transmembrane region" description="Helical" evidence="2">
    <location>
        <begin position="9"/>
        <end position="29"/>
    </location>
</feature>
<feature type="compositionally biased region" description="Basic and acidic residues" evidence="1">
    <location>
        <begin position="190"/>
        <end position="201"/>
    </location>
</feature>
<reference evidence="3 4" key="1">
    <citation type="submission" date="2023-07" db="EMBL/GenBank/DDBJ databases">
        <title>Genomic Encyclopedia of Type Strains, Phase IV (KMG-IV): sequencing the most valuable type-strain genomes for metagenomic binning, comparative biology and taxonomic classification.</title>
        <authorList>
            <person name="Goeker M."/>
        </authorList>
    </citation>
    <scope>NUCLEOTIDE SEQUENCE [LARGE SCALE GENOMIC DNA]</scope>
    <source>
        <strain evidence="3 4">DSM 16784</strain>
    </source>
</reference>
<feature type="region of interest" description="Disordered" evidence="1">
    <location>
        <begin position="190"/>
        <end position="240"/>
    </location>
</feature>
<dbReference type="InterPro" id="IPR013783">
    <property type="entry name" value="Ig-like_fold"/>
</dbReference>
<keyword evidence="4" id="KW-1185">Reference proteome</keyword>
<accession>A0ABU0E6E5</accession>
<evidence type="ECO:0000256" key="2">
    <source>
        <dbReference type="SAM" id="Phobius"/>
    </source>
</evidence>
<dbReference type="EMBL" id="JAUSUR010000007">
    <property type="protein sequence ID" value="MDQ0362478.1"/>
    <property type="molecule type" value="Genomic_DNA"/>
</dbReference>
<dbReference type="Proteomes" id="UP001230220">
    <property type="component" value="Unassembled WGS sequence"/>
</dbReference>
<keyword evidence="2" id="KW-0812">Transmembrane</keyword>
<feature type="compositionally biased region" description="Low complexity" evidence="1">
    <location>
        <begin position="202"/>
        <end position="225"/>
    </location>
</feature>
<evidence type="ECO:0000256" key="1">
    <source>
        <dbReference type="SAM" id="MobiDB-lite"/>
    </source>
</evidence>
<protein>
    <recommendedName>
        <fullName evidence="5">Pesticidal crystal protein Cry22Aa Ig-like domain-containing protein</fullName>
    </recommendedName>
</protein>
<evidence type="ECO:0000313" key="4">
    <source>
        <dbReference type="Proteomes" id="UP001230220"/>
    </source>
</evidence>
<organism evidence="3 4">
    <name type="scientific">Breznakia pachnodae</name>
    <dbReference type="NCBI Taxonomy" id="265178"/>
    <lineage>
        <taxon>Bacteria</taxon>
        <taxon>Bacillati</taxon>
        <taxon>Bacillota</taxon>
        <taxon>Erysipelotrichia</taxon>
        <taxon>Erysipelotrichales</taxon>
        <taxon>Erysipelotrichaceae</taxon>
        <taxon>Breznakia</taxon>
    </lineage>
</organism>
<dbReference type="RefSeq" id="WP_307410138.1">
    <property type="nucleotide sequence ID" value="NZ_JAUSUR010000007.1"/>
</dbReference>
<gene>
    <name evidence="3" type="ORF">J2S15_003232</name>
</gene>
<proteinExistence type="predicted"/>
<evidence type="ECO:0000313" key="3">
    <source>
        <dbReference type="EMBL" id="MDQ0362478.1"/>
    </source>
</evidence>
<comment type="caution">
    <text evidence="3">The sequence shown here is derived from an EMBL/GenBank/DDBJ whole genome shotgun (WGS) entry which is preliminary data.</text>
</comment>
<keyword evidence="2" id="KW-1133">Transmembrane helix</keyword>
<dbReference type="Gene3D" id="2.60.40.10">
    <property type="entry name" value="Immunoglobulins"/>
    <property type="match status" value="1"/>
</dbReference>
<evidence type="ECO:0008006" key="5">
    <source>
        <dbReference type="Google" id="ProtNLM"/>
    </source>
</evidence>
<keyword evidence="2" id="KW-0472">Membrane</keyword>
<sequence length="288" mass="31965">MRKSNNKKALLIIVISVIALCSVGAFLFYEMQKQESYDQMQITFKEVESVYEVESELDAISFIKSTSSNVEDITYPNIDTTQIGEHVYIFLAYDSFGNQKEFALELNFSDPILPELELSVASVEITEGDAIDLESYVVKAEDPIDGKLEVEIEKPENYKKVGSHEIVYRIQDKNGNKVSAILRLTVKEKPKVEETDTKETNGSENGSNEGSGGQNNSNNQVTNPVSPEPSQTTGNKPANKKFLFSDGYDMQSAQQACQGYLFSFPGYSGACKNLYNGSVPLGQEAVFY</sequence>
<name>A0ABU0E6E5_9FIRM</name>